<reference evidence="1 2" key="1">
    <citation type="submission" date="2012-09" db="EMBL/GenBank/DDBJ databases">
        <title>The Genome Sequence of Bacteroides oleiciplenus YIT 12058.</title>
        <authorList>
            <consortium name="The Broad Institute Genome Sequencing Platform"/>
            <person name="Earl A."/>
            <person name="Ward D."/>
            <person name="Feldgarden M."/>
            <person name="Gevers D."/>
            <person name="Morotomi M."/>
            <person name="Walker B."/>
            <person name="Young S.K."/>
            <person name="Zeng Q."/>
            <person name="Gargeya S."/>
            <person name="Fitzgerald M."/>
            <person name="Haas B."/>
            <person name="Abouelleil A."/>
            <person name="Alvarado L."/>
            <person name="Arachchi H.M."/>
            <person name="Berlin A.M."/>
            <person name="Chapman S.B."/>
            <person name="Goldberg J."/>
            <person name="Griggs A."/>
            <person name="Gujja S."/>
            <person name="Hansen M."/>
            <person name="Howarth C."/>
            <person name="Imamovic A."/>
            <person name="Larimer J."/>
            <person name="McCowen C."/>
            <person name="Montmayeur A."/>
            <person name="Murphy C."/>
            <person name="Neiman D."/>
            <person name="Pearson M."/>
            <person name="Priest M."/>
            <person name="Roberts A."/>
            <person name="Saif S."/>
            <person name="Shea T."/>
            <person name="Sisk P."/>
            <person name="Sykes S."/>
            <person name="Wortman J."/>
            <person name="Nusbaum C."/>
            <person name="Birren B."/>
        </authorList>
    </citation>
    <scope>NUCLEOTIDE SEQUENCE [LARGE SCALE GENOMIC DNA]</scope>
    <source>
        <strain evidence="1 2">YIT 12058</strain>
    </source>
</reference>
<dbReference type="HOGENOM" id="CLU_820523_0_0_10"/>
<dbReference type="RefSeq" id="WP_009127873.1">
    <property type="nucleotide sequence ID" value="NZ_JH992940.1"/>
</dbReference>
<keyword evidence="2" id="KW-1185">Reference proteome</keyword>
<dbReference type="Proteomes" id="UP000009872">
    <property type="component" value="Unassembled WGS sequence"/>
</dbReference>
<dbReference type="EMBL" id="ADLF01000002">
    <property type="protein sequence ID" value="EKU92124.1"/>
    <property type="molecule type" value="Genomic_DNA"/>
</dbReference>
<organism evidence="1 2">
    <name type="scientific">Bacteroides oleiciplenus YIT 12058</name>
    <dbReference type="NCBI Taxonomy" id="742727"/>
    <lineage>
        <taxon>Bacteria</taxon>
        <taxon>Pseudomonadati</taxon>
        <taxon>Bacteroidota</taxon>
        <taxon>Bacteroidia</taxon>
        <taxon>Bacteroidales</taxon>
        <taxon>Bacteroidaceae</taxon>
        <taxon>Bacteroides</taxon>
    </lineage>
</organism>
<comment type="caution">
    <text evidence="1">The sequence shown here is derived from an EMBL/GenBank/DDBJ whole genome shotgun (WGS) entry which is preliminary data.</text>
</comment>
<gene>
    <name evidence="1" type="ORF">HMPREF9447_00574</name>
</gene>
<evidence type="ECO:0000313" key="2">
    <source>
        <dbReference type="Proteomes" id="UP000009872"/>
    </source>
</evidence>
<dbReference type="STRING" id="742727.HMPREF9447_00574"/>
<sequence length="338" mass="38940">MPKIGKDNFRIKGQYVEVEIWYTQKTGFYYKNLPEEVSVLTEFGRRRYNNEGDMKTHLLCSLTEYHDKVASRRKIIAYHLYGSAEMIMNRMDGEYNGYCGIKPGVSAHFDHPSGGADYMFGFDFHILFEVTAQHTEYFCIMADGTPGHSFRKSPDRYCIVIDWTAEREQFFNDLKDKLQQLIYGISAFFDQPNLLELMDTHGIKMLESPPQPIKPAQTPIEASVATPAQEMQAEIQIIEKLPPDKPRFPRKSALVEGAEKITLSVCANERSSSETLKEKNEWLKNISIFGIELYLKEAERMGYVDYEQEGGGLVYMTTKKGKQFAREVQKKDRLSPEE</sequence>
<accession>K9E4R7</accession>
<dbReference type="PATRIC" id="fig|742727.4.peg.575"/>
<dbReference type="OrthoDB" id="9983458at2"/>
<dbReference type="eggNOG" id="ENOG5030NGG">
    <property type="taxonomic scope" value="Bacteria"/>
</dbReference>
<protein>
    <submittedName>
        <fullName evidence="1">Uncharacterized protein</fullName>
    </submittedName>
</protein>
<name>K9E4R7_9BACE</name>
<proteinExistence type="predicted"/>
<evidence type="ECO:0000313" key="1">
    <source>
        <dbReference type="EMBL" id="EKU92124.1"/>
    </source>
</evidence>
<dbReference type="AlphaFoldDB" id="K9E4R7"/>